<dbReference type="EC" id="2.5.1.-" evidence="3"/>
<dbReference type="PANTHER" id="PTHR10291">
    <property type="entry name" value="DEHYDRODOLICHYL DIPHOSPHATE SYNTHASE FAMILY MEMBER"/>
    <property type="match status" value="1"/>
</dbReference>
<sequence length="269" mass="29055">MDGNFRWGQRRGGDWRQGHQAGAQALKRVVRWAQEDGVKALTVYAFSAENWSRPPEEVGFLMRLLEGQLNSELDELAARGVRVTFAGERAGLPESLRRTMARAEAATAHNTGLVLCVCISYGGRQDITRAARELCRQVSEGRLRPEEVTEQRLAEQLSTRTPGPGPGPGGPGVGDPDLLIRTSGERRLSNFMLWECAYAELYFTDVSWPDFDRAEWQAALRHYRSRQRSFGGRSAPRSLGALHGGGGGSNGSGSGSGGKGGGGDGSLAP</sequence>
<dbReference type="Proteomes" id="UP000612055">
    <property type="component" value="Unassembled WGS sequence"/>
</dbReference>
<keyword evidence="6" id="KW-1185">Reference proteome</keyword>
<dbReference type="PANTHER" id="PTHR10291:SF43">
    <property type="entry name" value="DEHYDRODOLICHYL DIPHOSPHATE SYNTHASE COMPLEX SUBUNIT DHDDS"/>
    <property type="match status" value="1"/>
</dbReference>
<dbReference type="EMBL" id="JAEHOE010000073">
    <property type="protein sequence ID" value="KAG2489451.1"/>
    <property type="molecule type" value="Genomic_DNA"/>
</dbReference>
<accession>A0A835XST8</accession>
<dbReference type="PROSITE" id="PS01066">
    <property type="entry name" value="UPP_SYNTHASE"/>
    <property type="match status" value="1"/>
</dbReference>
<name>A0A835XST8_9CHLO</name>
<evidence type="ECO:0000313" key="5">
    <source>
        <dbReference type="EMBL" id="KAG2489451.1"/>
    </source>
</evidence>
<protein>
    <recommendedName>
        <fullName evidence="3">Alkyl transferase</fullName>
        <ecNumber evidence="3">2.5.1.-</ecNumber>
    </recommendedName>
</protein>
<evidence type="ECO:0000313" key="6">
    <source>
        <dbReference type="Proteomes" id="UP000612055"/>
    </source>
</evidence>
<dbReference type="GO" id="GO:0045547">
    <property type="term" value="F:ditrans,polycis-polyprenyl diphosphate synthase [(2E,6E)-farnesyl diphosphate specific] activity"/>
    <property type="evidence" value="ECO:0007669"/>
    <property type="project" value="TreeGrafter"/>
</dbReference>
<comment type="similarity">
    <text evidence="1 3">Belongs to the UPP synthase family.</text>
</comment>
<keyword evidence="2 3" id="KW-0808">Transferase</keyword>
<dbReference type="GO" id="GO:0005783">
    <property type="term" value="C:endoplasmic reticulum"/>
    <property type="evidence" value="ECO:0007669"/>
    <property type="project" value="TreeGrafter"/>
</dbReference>
<dbReference type="Gene3D" id="3.40.1180.10">
    <property type="entry name" value="Decaprenyl diphosphate synthase-like"/>
    <property type="match status" value="1"/>
</dbReference>
<dbReference type="AlphaFoldDB" id="A0A835XST8"/>
<dbReference type="CDD" id="cd00475">
    <property type="entry name" value="Cis_IPPS"/>
    <property type="match status" value="1"/>
</dbReference>
<feature type="region of interest" description="Disordered" evidence="4">
    <location>
        <begin position="145"/>
        <end position="179"/>
    </location>
</feature>
<evidence type="ECO:0000256" key="4">
    <source>
        <dbReference type="SAM" id="MobiDB-lite"/>
    </source>
</evidence>
<dbReference type="InterPro" id="IPR001441">
    <property type="entry name" value="UPP_synth-like"/>
</dbReference>
<reference evidence="5" key="1">
    <citation type="journal article" date="2020" name="bioRxiv">
        <title>Comparative genomics of Chlamydomonas.</title>
        <authorList>
            <person name="Craig R.J."/>
            <person name="Hasan A.R."/>
            <person name="Ness R.W."/>
            <person name="Keightley P.D."/>
        </authorList>
    </citation>
    <scope>NUCLEOTIDE SEQUENCE</scope>
    <source>
        <strain evidence="5">CCAP 11/70</strain>
    </source>
</reference>
<dbReference type="SUPFAM" id="SSF64005">
    <property type="entry name" value="Undecaprenyl diphosphate synthase"/>
    <property type="match status" value="1"/>
</dbReference>
<proteinExistence type="inferred from homology"/>
<dbReference type="HAMAP" id="MF_01139">
    <property type="entry name" value="ISPT"/>
    <property type="match status" value="1"/>
</dbReference>
<gene>
    <name evidence="5" type="ORF">HYH03_012087</name>
</gene>
<evidence type="ECO:0000256" key="3">
    <source>
        <dbReference type="RuleBase" id="RU363018"/>
    </source>
</evidence>
<dbReference type="GO" id="GO:0016094">
    <property type="term" value="P:polyprenol biosynthetic process"/>
    <property type="evidence" value="ECO:0007669"/>
    <property type="project" value="TreeGrafter"/>
</dbReference>
<dbReference type="InterPro" id="IPR018520">
    <property type="entry name" value="UPP_synth-like_CS"/>
</dbReference>
<dbReference type="InterPro" id="IPR036424">
    <property type="entry name" value="UPP_synth-like_sf"/>
</dbReference>
<evidence type="ECO:0000256" key="1">
    <source>
        <dbReference type="ARBA" id="ARBA00005432"/>
    </source>
</evidence>
<feature type="region of interest" description="Disordered" evidence="4">
    <location>
        <begin position="226"/>
        <end position="269"/>
    </location>
</feature>
<organism evidence="5 6">
    <name type="scientific">Edaphochlamys debaryana</name>
    <dbReference type="NCBI Taxonomy" id="47281"/>
    <lineage>
        <taxon>Eukaryota</taxon>
        <taxon>Viridiplantae</taxon>
        <taxon>Chlorophyta</taxon>
        <taxon>core chlorophytes</taxon>
        <taxon>Chlorophyceae</taxon>
        <taxon>CS clade</taxon>
        <taxon>Chlamydomonadales</taxon>
        <taxon>Chlamydomonadales incertae sedis</taxon>
        <taxon>Edaphochlamys</taxon>
    </lineage>
</organism>
<comment type="caution">
    <text evidence="5">The sequence shown here is derived from an EMBL/GenBank/DDBJ whole genome shotgun (WGS) entry which is preliminary data.</text>
</comment>
<dbReference type="NCBIfam" id="TIGR00055">
    <property type="entry name" value="uppS"/>
    <property type="match status" value="1"/>
</dbReference>
<dbReference type="Pfam" id="PF01255">
    <property type="entry name" value="Prenyltransf"/>
    <property type="match status" value="1"/>
</dbReference>
<feature type="compositionally biased region" description="Gly residues" evidence="4">
    <location>
        <begin position="242"/>
        <end position="269"/>
    </location>
</feature>
<evidence type="ECO:0000256" key="2">
    <source>
        <dbReference type="ARBA" id="ARBA00022679"/>
    </source>
</evidence>
<dbReference type="OrthoDB" id="4173905at2759"/>